<dbReference type="AlphaFoldDB" id="A0A067QU16"/>
<dbReference type="Proteomes" id="UP000027135">
    <property type="component" value="Unassembled WGS sequence"/>
</dbReference>
<name>A0A067QU16_ZOONE</name>
<dbReference type="EMBL" id="KK852952">
    <property type="protein sequence ID" value="KDR13325.1"/>
    <property type="molecule type" value="Genomic_DNA"/>
</dbReference>
<evidence type="ECO:0000313" key="2">
    <source>
        <dbReference type="Proteomes" id="UP000027135"/>
    </source>
</evidence>
<reference evidence="1 2" key="1">
    <citation type="journal article" date="2014" name="Nat. Commun.">
        <title>Molecular traces of alternative social organization in a termite genome.</title>
        <authorList>
            <person name="Terrapon N."/>
            <person name="Li C."/>
            <person name="Robertson H.M."/>
            <person name="Ji L."/>
            <person name="Meng X."/>
            <person name="Booth W."/>
            <person name="Chen Z."/>
            <person name="Childers C.P."/>
            <person name="Glastad K.M."/>
            <person name="Gokhale K."/>
            <person name="Gowin J."/>
            <person name="Gronenberg W."/>
            <person name="Hermansen R.A."/>
            <person name="Hu H."/>
            <person name="Hunt B.G."/>
            <person name="Huylmans A.K."/>
            <person name="Khalil S.M."/>
            <person name="Mitchell R.D."/>
            <person name="Munoz-Torres M.C."/>
            <person name="Mustard J.A."/>
            <person name="Pan H."/>
            <person name="Reese J.T."/>
            <person name="Scharf M.E."/>
            <person name="Sun F."/>
            <person name="Vogel H."/>
            <person name="Xiao J."/>
            <person name="Yang W."/>
            <person name="Yang Z."/>
            <person name="Yang Z."/>
            <person name="Zhou J."/>
            <person name="Zhu J."/>
            <person name="Brent C.S."/>
            <person name="Elsik C.G."/>
            <person name="Goodisman M.A."/>
            <person name="Liberles D.A."/>
            <person name="Roe R.M."/>
            <person name="Vargo E.L."/>
            <person name="Vilcinskas A."/>
            <person name="Wang J."/>
            <person name="Bornberg-Bauer E."/>
            <person name="Korb J."/>
            <person name="Zhang G."/>
            <person name="Liebig J."/>
        </authorList>
    </citation>
    <scope>NUCLEOTIDE SEQUENCE [LARGE SCALE GENOMIC DNA]</scope>
    <source>
        <tissue evidence="1">Whole organism</tissue>
    </source>
</reference>
<proteinExistence type="predicted"/>
<evidence type="ECO:0000313" key="1">
    <source>
        <dbReference type="EMBL" id="KDR13325.1"/>
    </source>
</evidence>
<gene>
    <name evidence="1" type="ORF">L798_12950</name>
</gene>
<accession>A0A067QU16</accession>
<keyword evidence="2" id="KW-1185">Reference proteome</keyword>
<sequence length="177" mass="20052">MTELPFIMASLEIEDNQASSVKERNTRTETVCAVAYRMLRKRVQGTCKPYESSKRRCNLRPTKLTKLQETDDAKSYFISKKFCSLKVKTLATIYEEPKVQRNGTVVHTGPTKMRKINFSSVSKDKIRKRKAKVKKVVSHKGPKKGKMSMEEFLSRLQGLMGTPSSVDSEKSVVASLV</sequence>
<protein>
    <submittedName>
        <fullName evidence="1">Uncharacterized protein</fullName>
    </submittedName>
</protein>
<organism evidence="1 2">
    <name type="scientific">Zootermopsis nevadensis</name>
    <name type="common">Dampwood termite</name>
    <dbReference type="NCBI Taxonomy" id="136037"/>
    <lineage>
        <taxon>Eukaryota</taxon>
        <taxon>Metazoa</taxon>
        <taxon>Ecdysozoa</taxon>
        <taxon>Arthropoda</taxon>
        <taxon>Hexapoda</taxon>
        <taxon>Insecta</taxon>
        <taxon>Pterygota</taxon>
        <taxon>Neoptera</taxon>
        <taxon>Polyneoptera</taxon>
        <taxon>Dictyoptera</taxon>
        <taxon>Blattodea</taxon>
        <taxon>Blattoidea</taxon>
        <taxon>Termitoidae</taxon>
        <taxon>Termopsidae</taxon>
        <taxon>Zootermopsis</taxon>
    </lineage>
</organism>
<dbReference type="InParanoid" id="A0A067QU16"/>